<feature type="domain" description="Eukaryotic translation initiation factor 3 subunit C N-terminal" evidence="4">
    <location>
        <begin position="243"/>
        <end position="537"/>
    </location>
</feature>
<evidence type="ECO:0000313" key="5">
    <source>
        <dbReference type="EMBL" id="EPZ34439.1"/>
    </source>
</evidence>
<keyword evidence="1" id="KW-0963">Cytoplasm</keyword>
<keyword evidence="2 5" id="KW-0396">Initiation factor</keyword>
<evidence type="ECO:0000256" key="2">
    <source>
        <dbReference type="ARBA" id="ARBA00022540"/>
    </source>
</evidence>
<accession>A0A075B0F4</accession>
<dbReference type="GO" id="GO:0005852">
    <property type="term" value="C:eukaryotic translation initiation factor 3 complex"/>
    <property type="evidence" value="ECO:0007669"/>
    <property type="project" value="InterPro"/>
</dbReference>
<name>A0A075B0F4_ROZAC</name>
<protein>
    <submittedName>
        <fullName evidence="5">Eukaryotic translation initiation factor 3 subunit C domain-containing protein</fullName>
    </submittedName>
</protein>
<dbReference type="PANTHER" id="PTHR13937">
    <property type="entry name" value="EUKARYOTIC TRANSLATION INITATION FACTOR 3, SUBUNIT 8 EIF3S8 -RELATED"/>
    <property type="match status" value="1"/>
</dbReference>
<keyword evidence="6" id="KW-1185">Reference proteome</keyword>
<evidence type="ECO:0000313" key="6">
    <source>
        <dbReference type="Proteomes" id="UP000030755"/>
    </source>
</evidence>
<dbReference type="GO" id="GO:0003743">
    <property type="term" value="F:translation initiation factor activity"/>
    <property type="evidence" value="ECO:0007669"/>
    <property type="project" value="UniProtKB-KW"/>
</dbReference>
<evidence type="ECO:0000259" key="4">
    <source>
        <dbReference type="Pfam" id="PF05470"/>
    </source>
</evidence>
<feature type="domain" description="Eukaryotic translation initiation factor 3 subunit C N-terminal" evidence="4">
    <location>
        <begin position="69"/>
        <end position="226"/>
    </location>
</feature>
<reference evidence="5 6" key="1">
    <citation type="journal article" date="2013" name="Curr. Biol.">
        <title>Shared signatures of parasitism and phylogenomics unite Cryptomycota and microsporidia.</title>
        <authorList>
            <person name="James T.Y."/>
            <person name="Pelin A."/>
            <person name="Bonen L."/>
            <person name="Ahrendt S."/>
            <person name="Sain D."/>
            <person name="Corradi N."/>
            <person name="Stajich J.E."/>
        </authorList>
    </citation>
    <scope>NUCLEOTIDE SEQUENCE [LARGE SCALE GENOMIC DNA]</scope>
    <source>
        <strain evidence="5 6">CSF55</strain>
    </source>
</reference>
<dbReference type="Proteomes" id="UP000030755">
    <property type="component" value="Unassembled WGS sequence"/>
</dbReference>
<dbReference type="STRING" id="988480.A0A075B0F4"/>
<evidence type="ECO:0000256" key="3">
    <source>
        <dbReference type="ARBA" id="ARBA00022917"/>
    </source>
</evidence>
<organism evidence="5 6">
    <name type="scientific">Rozella allomycis (strain CSF55)</name>
    <dbReference type="NCBI Taxonomy" id="988480"/>
    <lineage>
        <taxon>Eukaryota</taxon>
        <taxon>Fungi</taxon>
        <taxon>Fungi incertae sedis</taxon>
        <taxon>Cryptomycota</taxon>
        <taxon>Cryptomycota incertae sedis</taxon>
        <taxon>Rozella</taxon>
    </lineage>
</organism>
<keyword evidence="3" id="KW-0648">Protein biosynthesis</keyword>
<dbReference type="PANTHER" id="PTHR13937:SF0">
    <property type="entry name" value="EUKARYOTIC TRANSLATION INITIATION FACTOR 3 SUBUNIT C-RELATED"/>
    <property type="match status" value="1"/>
</dbReference>
<dbReference type="Pfam" id="PF05470">
    <property type="entry name" value="eIF-3c_N"/>
    <property type="match status" value="2"/>
</dbReference>
<sequence length="705" mass="81842">MLVICRHEWLIIATISIIRVNTTKTLALMSRFFAQEDYDAYTSTGSEESFHYTTSEPEKEEEELVVNYEYESSVEDDGKRIVKSQKEKRKDDILDAIRNMYTSVNMDDWINVQKEYDYFMKVWSKSIVLFGRVVPLFLTKALFDLQSWISDTDNLIKQGELTLDALNAKAFNVLKQKLKKTEFEKEIEKYRQNPVRVPELDSDYEDEDESDSGEDDYVEVDKVEEENEITEASIPQILNEIMSIREKIKDLARDVKEKTKIFCMLITSIFDVNLNVSQPMNIELWKKAENYTKEFLGFLSENPDVEIEEYSLSGTMLSIVHRLDEELKKHFLSIEGLNTEYVERLKDEVCLYKIILAVQRYFREKKDVESECLVILQRLEHLYYKTANVLDHPESDDKSDIVEKLVNYILENANEKMKVKALLFYSFHLATFGFFDKAKHLFLVLNLSDSINTFDISTQVLYNRTLVKIGLLAFSLGNFNDCYVALGDLLSTSRQRELLSQYYKSDDRNSKSIPPHCQLDMELIETAYLTCAMLLEVSSDKKPSNRSIKRIMEFYEKNTLSSPPEQMRDFVIAAAIALSKGDWRKCTFYINSLPIWNCVSLNKSILNERIKVEALKCYVQRNSANYSSLSLNHLATYFALSNQEISSIITDSISSKCVNSSLAGDYINFDIGTDQASELSQYNYKYLNNIYFVSVKILINKNNNK</sequence>
<dbReference type="HOGENOM" id="CLU_004304_0_2_1"/>
<dbReference type="EMBL" id="KE560959">
    <property type="protein sequence ID" value="EPZ34439.1"/>
    <property type="molecule type" value="Genomic_DNA"/>
</dbReference>
<dbReference type="GO" id="GO:0031369">
    <property type="term" value="F:translation initiation factor binding"/>
    <property type="evidence" value="ECO:0007669"/>
    <property type="project" value="InterPro"/>
</dbReference>
<dbReference type="InterPro" id="IPR027516">
    <property type="entry name" value="EIF3C"/>
</dbReference>
<dbReference type="OrthoDB" id="29647at2759"/>
<gene>
    <name evidence="5" type="ORF">O9G_000626</name>
</gene>
<proteinExistence type="predicted"/>
<evidence type="ECO:0000256" key="1">
    <source>
        <dbReference type="ARBA" id="ARBA00022490"/>
    </source>
</evidence>
<dbReference type="AlphaFoldDB" id="A0A075B0F4"/>
<dbReference type="InterPro" id="IPR008905">
    <property type="entry name" value="EIF3C_N_dom"/>
</dbReference>
<dbReference type="OMA" id="FRCGLIK"/>
<dbReference type="GO" id="GO:0003723">
    <property type="term" value="F:RNA binding"/>
    <property type="evidence" value="ECO:0007669"/>
    <property type="project" value="InterPro"/>
</dbReference>